<evidence type="ECO:0000313" key="2">
    <source>
        <dbReference type="Proteomes" id="UP000245626"/>
    </source>
</evidence>
<proteinExistence type="predicted"/>
<gene>
    <name evidence="1" type="ORF">IE53DRAFT_370177</name>
</gene>
<accession>A0ACD0NSX9</accession>
<keyword evidence="2" id="KW-1185">Reference proteome</keyword>
<organism evidence="1 2">
    <name type="scientific">Violaceomyces palustris</name>
    <dbReference type="NCBI Taxonomy" id="1673888"/>
    <lineage>
        <taxon>Eukaryota</taxon>
        <taxon>Fungi</taxon>
        <taxon>Dikarya</taxon>
        <taxon>Basidiomycota</taxon>
        <taxon>Ustilaginomycotina</taxon>
        <taxon>Ustilaginomycetes</taxon>
        <taxon>Violaceomycetales</taxon>
        <taxon>Violaceomycetaceae</taxon>
        <taxon>Violaceomyces</taxon>
    </lineage>
</organism>
<protein>
    <submittedName>
        <fullName evidence="1">Arginase/deacetylase</fullName>
    </submittedName>
</protein>
<dbReference type="EMBL" id="KZ820119">
    <property type="protein sequence ID" value="PWN48953.1"/>
    <property type="molecule type" value="Genomic_DNA"/>
</dbReference>
<name>A0ACD0NSX9_9BASI</name>
<evidence type="ECO:0000313" key="1">
    <source>
        <dbReference type="EMBL" id="PWN48953.1"/>
    </source>
</evidence>
<reference evidence="1 2" key="1">
    <citation type="journal article" date="2018" name="Mol. Biol. Evol.">
        <title>Broad Genomic Sampling Reveals a Smut Pathogenic Ancestry of the Fungal Clade Ustilaginomycotina.</title>
        <authorList>
            <person name="Kijpornyongpan T."/>
            <person name="Mondo S.J."/>
            <person name="Barry K."/>
            <person name="Sandor L."/>
            <person name="Lee J."/>
            <person name="Lipzen A."/>
            <person name="Pangilinan J."/>
            <person name="LaButti K."/>
            <person name="Hainaut M."/>
            <person name="Henrissat B."/>
            <person name="Grigoriev I.V."/>
            <person name="Spatafora J.W."/>
            <person name="Aime M.C."/>
        </authorList>
    </citation>
    <scope>NUCLEOTIDE SEQUENCE [LARGE SCALE GENOMIC DNA]</scope>
    <source>
        <strain evidence="1 2">SA 807</strain>
    </source>
</reference>
<sequence>MKGRTSKLLTLGGGGLCLLFPFLLLLNLPPTCLSHKVGSPNPSPSQDEDHHGAWPHSDSEWQPMPLSQFPSNDVQDPWSTKYGGTPNLAYTGINTYAHLPTSKCLENASASFDVAVLGIPYDLTVTYRPGARFGPDAIRRASRRQRSGRTFSLHHLQDPYGKGLRFMDCDDVPTSAYDPALAIDQIEAAYTSLLQRTPHGAAAALVEGEEEEKGAVVDAQTWSSFSTESISLDGKPKVKIVSMGGDHTIVLPILRSLHRVYGPIAVIHFDAHLDTWPPSVSKVGSPTRQSQIQHGTFFWQAALEGLIARNMSIHAGIRTRLGGYDDVVHDESIGFKIITSDDVDTLGVSGIVKSIRERVGDMPVYLSVDIDTLDPGFAPGTGTMESGGWTPRELKAVVRGLEGLNFVGFDLVEVSPAYDHAEITAYAASDLIFEFVNLLALGSHTRGPNQRPSFSDGRITGPAPLKVGHDRQEL</sequence>
<dbReference type="Proteomes" id="UP000245626">
    <property type="component" value="Unassembled WGS sequence"/>
</dbReference>